<dbReference type="Gene3D" id="2.10.25.10">
    <property type="entry name" value="Laminin"/>
    <property type="match status" value="1"/>
</dbReference>
<feature type="domain" description="EGF-like" evidence="4">
    <location>
        <begin position="37"/>
        <end position="73"/>
    </location>
</feature>
<evidence type="ECO:0000259" key="4">
    <source>
        <dbReference type="PROSITE" id="PS50026"/>
    </source>
</evidence>
<evidence type="ECO:0000256" key="1">
    <source>
        <dbReference type="PROSITE-ProRule" id="PRU00076"/>
    </source>
</evidence>
<dbReference type="GO" id="GO:0005886">
    <property type="term" value="C:plasma membrane"/>
    <property type="evidence" value="ECO:0007669"/>
    <property type="project" value="TreeGrafter"/>
</dbReference>
<proteinExistence type="predicted"/>
<dbReference type="PROSITE" id="PS00022">
    <property type="entry name" value="EGF_1"/>
    <property type="match status" value="2"/>
</dbReference>
<feature type="disulfide bond" evidence="1">
    <location>
        <begin position="63"/>
        <end position="72"/>
    </location>
</feature>
<dbReference type="PROSITE" id="PS50026">
    <property type="entry name" value="EGF_3"/>
    <property type="match status" value="1"/>
</dbReference>
<keyword evidence="3" id="KW-0812">Transmembrane</keyword>
<dbReference type="GO" id="GO:0005112">
    <property type="term" value="F:Notch binding"/>
    <property type="evidence" value="ECO:0007669"/>
    <property type="project" value="TreeGrafter"/>
</dbReference>
<evidence type="ECO:0000256" key="2">
    <source>
        <dbReference type="SAM" id="MobiDB-lite"/>
    </source>
</evidence>
<keyword evidence="1" id="KW-1015">Disulfide bond</keyword>
<name>A0A914UPT9_9BILA</name>
<sequence length="329" mass="36200">MAMSKDTSISISGAALLSERGLGINVKCDCPEIGISLDNNCRHLPNCQNGGFRAFSNNLRCSCPEPYFGELCESICDHGERLKSVSGRDYCSCLEFFQGEECRDIVCLNGGTSVKGRCVCLPEFLGYHCENGGNRTVNRYDRYDHAAGELFTRDISGSIFSLIMIIVLVVSMYLLVKRRMQMQQRMMRREENYRSRLNDPHQFGITVEDHSAYIAPFRLNTGPPPYMPQATDGASMTSPLSMIVDDLPPLPSYEDATKQPPLSLRTGGPSEPLSIGNEQSPRIHDEISQSDAVVDSDAPSTSTTMAGVPPIDGQSTAIRLGRTPARRSL</sequence>
<dbReference type="PANTHER" id="PTHR24044:SF501">
    <property type="entry name" value="EGF-LIKE DOMAIN-CONTAINING PROTEIN C02B10.3"/>
    <property type="match status" value="1"/>
</dbReference>
<evidence type="ECO:0000313" key="6">
    <source>
        <dbReference type="WBParaSite" id="PSAMB.scaffold1165size35096.g11581.t1"/>
    </source>
</evidence>
<feature type="transmembrane region" description="Helical" evidence="3">
    <location>
        <begin position="155"/>
        <end position="176"/>
    </location>
</feature>
<keyword evidence="1" id="KW-0245">EGF-like domain</keyword>
<reference evidence="6" key="1">
    <citation type="submission" date="2022-11" db="UniProtKB">
        <authorList>
            <consortium name="WormBaseParasite"/>
        </authorList>
    </citation>
    <scope>IDENTIFICATION</scope>
</reference>
<dbReference type="SMART" id="SM00181">
    <property type="entry name" value="EGF"/>
    <property type="match status" value="2"/>
</dbReference>
<keyword evidence="5" id="KW-1185">Reference proteome</keyword>
<dbReference type="PANTHER" id="PTHR24044">
    <property type="entry name" value="NOTCH LIGAND FAMILY MEMBER"/>
    <property type="match status" value="1"/>
</dbReference>
<keyword evidence="3" id="KW-1133">Transmembrane helix</keyword>
<evidence type="ECO:0000256" key="3">
    <source>
        <dbReference type="SAM" id="Phobius"/>
    </source>
</evidence>
<evidence type="ECO:0000313" key="5">
    <source>
        <dbReference type="Proteomes" id="UP000887566"/>
    </source>
</evidence>
<keyword evidence="3" id="KW-0472">Membrane</keyword>
<dbReference type="WBParaSite" id="PSAMB.scaffold1165size35096.g11581.t1">
    <property type="protein sequence ID" value="PSAMB.scaffold1165size35096.g11581.t1"/>
    <property type="gene ID" value="PSAMB.scaffold1165size35096.g11581"/>
</dbReference>
<comment type="caution">
    <text evidence="1">Lacks conserved residue(s) required for the propagation of feature annotation.</text>
</comment>
<dbReference type="AlphaFoldDB" id="A0A914UPT9"/>
<accession>A0A914UPT9</accession>
<feature type="region of interest" description="Disordered" evidence="2">
    <location>
        <begin position="248"/>
        <end position="329"/>
    </location>
</feature>
<dbReference type="GO" id="GO:0007219">
    <property type="term" value="P:Notch signaling pathway"/>
    <property type="evidence" value="ECO:0007669"/>
    <property type="project" value="TreeGrafter"/>
</dbReference>
<dbReference type="GO" id="GO:0045746">
    <property type="term" value="P:negative regulation of Notch signaling pathway"/>
    <property type="evidence" value="ECO:0007669"/>
    <property type="project" value="TreeGrafter"/>
</dbReference>
<dbReference type="Proteomes" id="UP000887566">
    <property type="component" value="Unplaced"/>
</dbReference>
<dbReference type="InterPro" id="IPR000742">
    <property type="entry name" value="EGF"/>
</dbReference>
<protein>
    <submittedName>
        <fullName evidence="6">EGF-like domain-containing protein</fullName>
    </submittedName>
</protein>
<organism evidence="5 6">
    <name type="scientific">Plectus sambesii</name>
    <dbReference type="NCBI Taxonomy" id="2011161"/>
    <lineage>
        <taxon>Eukaryota</taxon>
        <taxon>Metazoa</taxon>
        <taxon>Ecdysozoa</taxon>
        <taxon>Nematoda</taxon>
        <taxon>Chromadorea</taxon>
        <taxon>Plectida</taxon>
        <taxon>Plectina</taxon>
        <taxon>Plectoidea</taxon>
        <taxon>Plectidae</taxon>
        <taxon>Plectus</taxon>
    </lineage>
</organism>
<dbReference type="InterPro" id="IPR050906">
    <property type="entry name" value="Notch_signaling"/>
</dbReference>